<dbReference type="EMBL" id="MU853231">
    <property type="protein sequence ID" value="KAK4122119.1"/>
    <property type="molecule type" value="Genomic_DNA"/>
</dbReference>
<dbReference type="GeneID" id="87825915"/>
<dbReference type="Proteomes" id="UP001302602">
    <property type="component" value="Unassembled WGS sequence"/>
</dbReference>
<feature type="domain" description="Beta-ketoacyl synthase-like N-terminal" evidence="1">
    <location>
        <begin position="20"/>
        <end position="65"/>
    </location>
</feature>
<dbReference type="RefSeq" id="XP_062645890.1">
    <property type="nucleotide sequence ID" value="XM_062789145.1"/>
</dbReference>
<protein>
    <recommendedName>
        <fullName evidence="1">Beta-ketoacyl synthase-like N-terminal domain-containing protein</fullName>
    </recommendedName>
</protein>
<organism evidence="2 3">
    <name type="scientific">Parathielavia appendiculata</name>
    <dbReference type="NCBI Taxonomy" id="2587402"/>
    <lineage>
        <taxon>Eukaryota</taxon>
        <taxon>Fungi</taxon>
        <taxon>Dikarya</taxon>
        <taxon>Ascomycota</taxon>
        <taxon>Pezizomycotina</taxon>
        <taxon>Sordariomycetes</taxon>
        <taxon>Sordariomycetidae</taxon>
        <taxon>Sordariales</taxon>
        <taxon>Chaetomiaceae</taxon>
        <taxon>Parathielavia</taxon>
    </lineage>
</organism>
<comment type="caution">
    <text evidence="2">The sequence shown here is derived from an EMBL/GenBank/DDBJ whole genome shotgun (WGS) entry which is preliminary data.</text>
</comment>
<name>A0AAN6TWV0_9PEZI</name>
<dbReference type="Pfam" id="PF00109">
    <property type="entry name" value="ketoacyl-synt"/>
    <property type="match status" value="1"/>
</dbReference>
<keyword evidence="3" id="KW-1185">Reference proteome</keyword>
<reference evidence="2" key="1">
    <citation type="journal article" date="2023" name="Mol. Phylogenet. Evol.">
        <title>Genome-scale phylogeny and comparative genomics of the fungal order Sordariales.</title>
        <authorList>
            <person name="Hensen N."/>
            <person name="Bonometti L."/>
            <person name="Westerberg I."/>
            <person name="Brannstrom I.O."/>
            <person name="Guillou S."/>
            <person name="Cros-Aarteil S."/>
            <person name="Calhoun S."/>
            <person name="Haridas S."/>
            <person name="Kuo A."/>
            <person name="Mondo S."/>
            <person name="Pangilinan J."/>
            <person name="Riley R."/>
            <person name="LaButti K."/>
            <person name="Andreopoulos B."/>
            <person name="Lipzen A."/>
            <person name="Chen C."/>
            <person name="Yan M."/>
            <person name="Daum C."/>
            <person name="Ng V."/>
            <person name="Clum A."/>
            <person name="Steindorff A."/>
            <person name="Ohm R.A."/>
            <person name="Martin F."/>
            <person name="Silar P."/>
            <person name="Natvig D.O."/>
            <person name="Lalanne C."/>
            <person name="Gautier V."/>
            <person name="Ament-Velasquez S.L."/>
            <person name="Kruys A."/>
            <person name="Hutchinson M.I."/>
            <person name="Powell A.J."/>
            <person name="Barry K."/>
            <person name="Miller A.N."/>
            <person name="Grigoriev I.V."/>
            <person name="Debuchy R."/>
            <person name="Gladieux P."/>
            <person name="Hiltunen Thoren M."/>
            <person name="Johannesson H."/>
        </authorList>
    </citation>
    <scope>NUCLEOTIDE SEQUENCE</scope>
    <source>
        <strain evidence="2">CBS 731.68</strain>
    </source>
</reference>
<gene>
    <name evidence="2" type="ORF">N657DRAFT_575998</name>
</gene>
<evidence type="ECO:0000313" key="2">
    <source>
        <dbReference type="EMBL" id="KAK4122119.1"/>
    </source>
</evidence>
<accession>A0AAN6TWV0</accession>
<dbReference type="InterPro" id="IPR016039">
    <property type="entry name" value="Thiolase-like"/>
</dbReference>
<dbReference type="InterPro" id="IPR014030">
    <property type="entry name" value="Ketoacyl_synth_N"/>
</dbReference>
<sequence length="84" mass="9857">MPRAEGPLQHRHVVRPGPCQKHAHFLQELNLANIDPNCWSFTKQEVELLDPQQRLFLEVDYEALELTRGRRNGLVRILVFMLAR</sequence>
<evidence type="ECO:0000313" key="3">
    <source>
        <dbReference type="Proteomes" id="UP001302602"/>
    </source>
</evidence>
<proteinExistence type="predicted"/>
<reference evidence="2" key="2">
    <citation type="submission" date="2023-05" db="EMBL/GenBank/DDBJ databases">
        <authorList>
            <consortium name="Lawrence Berkeley National Laboratory"/>
            <person name="Steindorff A."/>
            <person name="Hensen N."/>
            <person name="Bonometti L."/>
            <person name="Westerberg I."/>
            <person name="Brannstrom I.O."/>
            <person name="Guillou S."/>
            <person name="Cros-Aarteil S."/>
            <person name="Calhoun S."/>
            <person name="Haridas S."/>
            <person name="Kuo A."/>
            <person name="Mondo S."/>
            <person name="Pangilinan J."/>
            <person name="Riley R."/>
            <person name="Labutti K."/>
            <person name="Andreopoulos B."/>
            <person name="Lipzen A."/>
            <person name="Chen C."/>
            <person name="Yanf M."/>
            <person name="Daum C."/>
            <person name="Ng V."/>
            <person name="Clum A."/>
            <person name="Ohm R."/>
            <person name="Martin F."/>
            <person name="Silar P."/>
            <person name="Natvig D."/>
            <person name="Lalanne C."/>
            <person name="Gautier V."/>
            <person name="Ament-Velasquez S.L."/>
            <person name="Kruys A."/>
            <person name="Hutchinson M.I."/>
            <person name="Powell A.J."/>
            <person name="Barry K."/>
            <person name="Miller A.N."/>
            <person name="Grigoriev I.V."/>
            <person name="Debuchy R."/>
            <person name="Gladieux P."/>
            <person name="Thoren M.H."/>
            <person name="Johannesson H."/>
        </authorList>
    </citation>
    <scope>NUCLEOTIDE SEQUENCE</scope>
    <source>
        <strain evidence="2">CBS 731.68</strain>
    </source>
</reference>
<dbReference type="AlphaFoldDB" id="A0AAN6TWV0"/>
<dbReference type="GO" id="GO:0016746">
    <property type="term" value="F:acyltransferase activity"/>
    <property type="evidence" value="ECO:0007669"/>
    <property type="project" value="InterPro"/>
</dbReference>
<evidence type="ECO:0000259" key="1">
    <source>
        <dbReference type="Pfam" id="PF00109"/>
    </source>
</evidence>
<dbReference type="Gene3D" id="3.40.47.10">
    <property type="match status" value="1"/>
</dbReference>